<dbReference type="RefSeq" id="WP_083393626.1">
    <property type="nucleotide sequence ID" value="NZ_CP141274.1"/>
</dbReference>
<dbReference type="InterPro" id="IPR013321">
    <property type="entry name" value="Arc_rbn_hlx_hlx"/>
</dbReference>
<dbReference type="GO" id="GO:0003677">
    <property type="term" value="F:DNA binding"/>
    <property type="evidence" value="ECO:0007669"/>
    <property type="project" value="InterPro"/>
</dbReference>
<organism evidence="2 3">
    <name type="scientific">Delftia lacustris</name>
    <dbReference type="NCBI Taxonomy" id="558537"/>
    <lineage>
        <taxon>Bacteria</taxon>
        <taxon>Pseudomonadati</taxon>
        <taxon>Pseudomonadota</taxon>
        <taxon>Betaproteobacteria</taxon>
        <taxon>Burkholderiales</taxon>
        <taxon>Comamonadaceae</taxon>
        <taxon>Delftia</taxon>
    </lineage>
</organism>
<dbReference type="GeneID" id="94692815"/>
<evidence type="ECO:0000313" key="2">
    <source>
        <dbReference type="EMBL" id="SDZ16478.1"/>
    </source>
</evidence>
<gene>
    <name evidence="2" type="ORF">SAMN05421547_113124</name>
</gene>
<evidence type="ECO:0000313" key="3">
    <source>
        <dbReference type="Proteomes" id="UP000183417"/>
    </source>
</evidence>
<evidence type="ECO:0000259" key="1">
    <source>
        <dbReference type="Pfam" id="PF03869"/>
    </source>
</evidence>
<dbReference type="GO" id="GO:0006355">
    <property type="term" value="P:regulation of DNA-templated transcription"/>
    <property type="evidence" value="ECO:0007669"/>
    <property type="project" value="InterPro"/>
</dbReference>
<dbReference type="Gene3D" id="1.10.1220.10">
    <property type="entry name" value="Met repressor-like"/>
    <property type="match status" value="1"/>
</dbReference>
<dbReference type="InterPro" id="IPR010985">
    <property type="entry name" value="Ribbon_hlx_hlx"/>
</dbReference>
<name>A0A1H3QTY2_9BURK</name>
<dbReference type="InterPro" id="IPR005569">
    <property type="entry name" value="Arc_DNA-bd_dom"/>
</dbReference>
<dbReference type="EMBL" id="FNPE01000013">
    <property type="protein sequence ID" value="SDZ16478.1"/>
    <property type="molecule type" value="Genomic_DNA"/>
</dbReference>
<dbReference type="SUPFAM" id="SSF47598">
    <property type="entry name" value="Ribbon-helix-helix"/>
    <property type="match status" value="1"/>
</dbReference>
<dbReference type="AlphaFoldDB" id="A0A1H3QTY2"/>
<dbReference type="Pfam" id="PF03869">
    <property type="entry name" value="Arc"/>
    <property type="match status" value="1"/>
</dbReference>
<sequence>MQGNGKLAPSPIRLPQPLKDWLKHQAIDNHRSFNSEVLARLEESRARQEKDTIQ</sequence>
<feature type="domain" description="Arc-like DNA binding" evidence="1">
    <location>
        <begin position="12"/>
        <end position="44"/>
    </location>
</feature>
<proteinExistence type="predicted"/>
<dbReference type="Proteomes" id="UP000183417">
    <property type="component" value="Unassembled WGS sequence"/>
</dbReference>
<reference evidence="2 3" key="1">
    <citation type="submission" date="2016-10" db="EMBL/GenBank/DDBJ databases">
        <authorList>
            <person name="de Groot N.N."/>
        </authorList>
    </citation>
    <scope>NUCLEOTIDE SEQUENCE [LARGE SCALE GENOMIC DNA]</scope>
    <source>
        <strain evidence="2 3">LMG 24775</strain>
    </source>
</reference>
<accession>A0A1H3QTY2</accession>
<protein>
    <submittedName>
        <fullName evidence="2">Arc-like DNA binding domain-containing protein</fullName>
    </submittedName>
</protein>